<sequence>MRLILLRHGETDWNKESRIQGAQSVPINRTGIEQVRRACISMKAMYGARISAIVASPLLRAKQSADICGKILGLQPVVVHSFRERSFGDLEGKTKHVIQTEFHIDDVESLPEPHFQVEAREAFINRLTSGLEYICMNVYSGPVLLVTHGSVIRELTKMAGHDIGIIPNAGFVEHDVSVTKGHCHDAHPAFSLRYVDRPSGGT</sequence>
<proteinExistence type="predicted"/>
<evidence type="ECO:0000313" key="1">
    <source>
        <dbReference type="EMBL" id="WAH36146.1"/>
    </source>
</evidence>
<dbReference type="SMART" id="SM00855">
    <property type="entry name" value="PGAM"/>
    <property type="match status" value="1"/>
</dbReference>
<keyword evidence="2" id="KW-1185">Reference proteome</keyword>
<dbReference type="PROSITE" id="PS00175">
    <property type="entry name" value="PG_MUTASE"/>
    <property type="match status" value="1"/>
</dbReference>
<dbReference type="CDD" id="cd07067">
    <property type="entry name" value="HP_PGM_like"/>
    <property type="match status" value="1"/>
</dbReference>
<organism evidence="1 2">
    <name type="scientific">Alicyclobacillus dauci</name>
    <dbReference type="NCBI Taxonomy" id="1475485"/>
    <lineage>
        <taxon>Bacteria</taxon>
        <taxon>Bacillati</taxon>
        <taxon>Bacillota</taxon>
        <taxon>Bacilli</taxon>
        <taxon>Bacillales</taxon>
        <taxon>Alicyclobacillaceae</taxon>
        <taxon>Alicyclobacillus</taxon>
    </lineage>
</organism>
<dbReference type="RefSeq" id="WP_268043456.1">
    <property type="nucleotide sequence ID" value="NZ_CP104064.1"/>
</dbReference>
<dbReference type="Pfam" id="PF00300">
    <property type="entry name" value="His_Phos_1"/>
    <property type="match status" value="1"/>
</dbReference>
<dbReference type="PANTHER" id="PTHR48100:SF59">
    <property type="entry name" value="ADENOSYLCOBALAMIN_ALPHA-RIBAZOLE PHOSPHATASE"/>
    <property type="match status" value="1"/>
</dbReference>
<dbReference type="EMBL" id="CP104064">
    <property type="protein sequence ID" value="WAH36146.1"/>
    <property type="molecule type" value="Genomic_DNA"/>
</dbReference>
<dbReference type="InterPro" id="IPR013078">
    <property type="entry name" value="His_Pase_superF_clade-1"/>
</dbReference>
<dbReference type="PANTHER" id="PTHR48100">
    <property type="entry name" value="BROAD-SPECIFICITY PHOSPHATASE YOR283W-RELATED"/>
    <property type="match status" value="1"/>
</dbReference>
<evidence type="ECO:0000313" key="2">
    <source>
        <dbReference type="Proteomes" id="UP001164803"/>
    </source>
</evidence>
<name>A0ABY6Z1Q1_9BACL</name>
<reference evidence="1" key="1">
    <citation type="submission" date="2022-08" db="EMBL/GenBank/DDBJ databases">
        <title>Alicyclobacillus dauci DSM2870, complete genome.</title>
        <authorList>
            <person name="Wang Q."/>
            <person name="Cai R."/>
            <person name="Wang Z."/>
        </authorList>
    </citation>
    <scope>NUCLEOTIDE SEQUENCE</scope>
    <source>
        <strain evidence="1">DSM 28700</strain>
    </source>
</reference>
<dbReference type="Gene3D" id="3.40.50.1240">
    <property type="entry name" value="Phosphoglycerate mutase-like"/>
    <property type="match status" value="1"/>
</dbReference>
<dbReference type="InterPro" id="IPR050275">
    <property type="entry name" value="PGM_Phosphatase"/>
</dbReference>
<dbReference type="Proteomes" id="UP001164803">
    <property type="component" value="Chromosome"/>
</dbReference>
<dbReference type="InterPro" id="IPR029033">
    <property type="entry name" value="His_PPase_superfam"/>
</dbReference>
<dbReference type="SUPFAM" id="SSF53254">
    <property type="entry name" value="Phosphoglycerate mutase-like"/>
    <property type="match status" value="1"/>
</dbReference>
<protein>
    <submittedName>
        <fullName evidence="1">Histidine phosphatase family protein</fullName>
    </submittedName>
</protein>
<gene>
    <name evidence="1" type="ORF">NZD86_18130</name>
</gene>
<dbReference type="InterPro" id="IPR001345">
    <property type="entry name" value="PG/BPGM_mutase_AS"/>
</dbReference>
<accession>A0ABY6Z1Q1</accession>